<dbReference type="GO" id="GO:0000381">
    <property type="term" value="P:regulation of alternative mRNA splicing, via spliceosome"/>
    <property type="evidence" value="ECO:0007669"/>
    <property type="project" value="TreeGrafter"/>
</dbReference>
<feature type="domain" description="SURP motif" evidence="9">
    <location>
        <begin position="99"/>
        <end position="141"/>
    </location>
</feature>
<keyword evidence="4" id="KW-0677">Repeat</keyword>
<keyword evidence="11" id="KW-1185">Reference proteome</keyword>
<dbReference type="PROSITE" id="PS50053">
    <property type="entry name" value="UBIQUITIN_2"/>
    <property type="match status" value="1"/>
</dbReference>
<evidence type="ECO:0000256" key="7">
    <source>
        <dbReference type="SAM" id="MobiDB-lite"/>
    </source>
</evidence>
<evidence type="ECO:0000256" key="1">
    <source>
        <dbReference type="ARBA" id="ARBA00004123"/>
    </source>
</evidence>
<dbReference type="GO" id="GO:0005686">
    <property type="term" value="C:U2 snRNP"/>
    <property type="evidence" value="ECO:0007669"/>
    <property type="project" value="TreeGrafter"/>
</dbReference>
<evidence type="ECO:0000256" key="3">
    <source>
        <dbReference type="ARBA" id="ARBA00022728"/>
    </source>
</evidence>
<dbReference type="SUPFAM" id="SSF54236">
    <property type="entry name" value="Ubiquitin-like"/>
    <property type="match status" value="1"/>
</dbReference>
<accession>A0A433CY37</accession>
<dbReference type="GO" id="GO:0045292">
    <property type="term" value="P:mRNA cis splicing, via spliceosome"/>
    <property type="evidence" value="ECO:0007669"/>
    <property type="project" value="InterPro"/>
</dbReference>
<dbReference type="SUPFAM" id="SSF109905">
    <property type="entry name" value="Surp module (SWAP domain)"/>
    <property type="match status" value="2"/>
</dbReference>
<dbReference type="PANTHER" id="PTHR15316">
    <property type="entry name" value="SPLICEOSOME ASSOCIATED PROTEIN 114/SWAP SPLICING FACTOR-RELATED"/>
    <property type="match status" value="1"/>
</dbReference>
<proteinExistence type="predicted"/>
<comment type="subcellular location">
    <subcellularLocation>
        <location evidence="1">Nucleus</location>
    </subcellularLocation>
</comment>
<sequence length="919" mass="102646">MVALAQPQSHELPSGKLENPDVEMKTAGPPDSGVGDGDGDDEKPLIGIIYPPPDVRSCVDKRFGAFCLFVEAECFCTRSRFLMSSRRYRLYPARPKSTIHSHTASFVARNGIQFEERIRENEKHNPKFCFLNPNDPYHAYYQYKITEAKEGRVPKKAVPKETKVEEVKMEVRKIPKEPPAFEFTTDMPAISAQDLDILKLTAQFVARNGRQFMNALAQREARNYQFDFLRPSHSLFNYFTKLVEQYTKVLIPPKHLNEQLRGNVEDKYQVLERIRDRVEWVAWQEAEKKKREDKEEQERSMYFCLLAIHNLTIRAGLPAKDNQHRTQPRLLHSSVAYASIDWHDFVIVETVEFTEADETMDLPPPMSLVELESMTLTQKKMASILVNQQQTTQEEEKTDEMDIEEVDMDEDDEPEEQQPIEIRPPDTSAPMKIRKDYVSKVGPKRAGGEEPTQLCPRCGQPIPVSEMAEHMRIELLDPKWKEQKMAADAKKKDSNLLQEGTDVAKILKNFSGYRSDIFGTEEVEIGRKIGEIDEENKKKADREKVVWDGHTASINLATQRAAQGVSIDEQIAAIHRILHIQSIPSCEFHRDDGSTIGPRVPSRQPEYQQNPYQQQHMQQQGVSGYPQQQPSYPSYGGALPPASNIIPPGSVPMARPPPPPASTQYPGYAPPPGANVAPGAPALFSHQLSGMYPQPTPPRPAPGVPAPLPSPPGTRTGVLPPPPALSIASMTPGAARPPAPPVARVMSPTTPTGPPGALLLSPIAAVVPPPGVEKVSRPLPDDEMDDAPGPKKAKNEGGLIPEEEWKKLIMVSWLFRYLGISGFEPRDSTISIQIQTPPMADKPEWGCDGQLVTIAELDLRTFVSTLKDRIQTQIGMPAARQKLTLPDSNTVMKNTASLAYYNLREGSVVVLGLKERGKK</sequence>
<dbReference type="GO" id="GO:0071004">
    <property type="term" value="C:U2-type prespliceosome"/>
    <property type="evidence" value="ECO:0007669"/>
    <property type="project" value="TreeGrafter"/>
</dbReference>
<dbReference type="AlphaFoldDB" id="A0A433CY37"/>
<dbReference type="SMART" id="SM00648">
    <property type="entry name" value="SWAP"/>
    <property type="match status" value="2"/>
</dbReference>
<evidence type="ECO:0000256" key="2">
    <source>
        <dbReference type="ARBA" id="ARBA00022664"/>
    </source>
</evidence>
<dbReference type="Proteomes" id="UP000268093">
    <property type="component" value="Unassembled WGS sequence"/>
</dbReference>
<dbReference type="InterPro" id="IPR045146">
    <property type="entry name" value="SF3A1"/>
</dbReference>
<gene>
    <name evidence="10" type="ORF">BC936DRAFT_137083</name>
</gene>
<dbReference type="PROSITE" id="PS50128">
    <property type="entry name" value="SURP"/>
    <property type="match status" value="2"/>
</dbReference>
<keyword evidence="2" id="KW-0507">mRNA processing</keyword>
<evidence type="ECO:0000256" key="4">
    <source>
        <dbReference type="ARBA" id="ARBA00022737"/>
    </source>
</evidence>
<comment type="caution">
    <text evidence="10">The sequence shown here is derived from an EMBL/GenBank/DDBJ whole genome shotgun (WGS) entry which is preliminary data.</text>
</comment>
<reference evidence="10 11" key="1">
    <citation type="journal article" date="2018" name="New Phytol.">
        <title>Phylogenomics of Endogonaceae and evolution of mycorrhizas within Mucoromycota.</title>
        <authorList>
            <person name="Chang Y."/>
            <person name="Desiro A."/>
            <person name="Na H."/>
            <person name="Sandor L."/>
            <person name="Lipzen A."/>
            <person name="Clum A."/>
            <person name="Barry K."/>
            <person name="Grigoriev I.V."/>
            <person name="Martin F.M."/>
            <person name="Stajich J.E."/>
            <person name="Smith M.E."/>
            <person name="Bonito G."/>
            <person name="Spatafora J.W."/>
        </authorList>
    </citation>
    <scope>NUCLEOTIDE SEQUENCE [LARGE SCALE GENOMIC DNA]</scope>
    <source>
        <strain evidence="10 11">GMNB39</strain>
    </source>
</reference>
<name>A0A433CY37_9FUNG</name>
<evidence type="ECO:0000259" key="8">
    <source>
        <dbReference type="PROSITE" id="PS50053"/>
    </source>
</evidence>
<dbReference type="InterPro" id="IPR000061">
    <property type="entry name" value="Surp"/>
</dbReference>
<dbReference type="InterPro" id="IPR029071">
    <property type="entry name" value="Ubiquitin-like_domsf"/>
</dbReference>
<feature type="domain" description="Ubiquitin-like" evidence="8">
    <location>
        <begin position="830"/>
        <end position="918"/>
    </location>
</feature>
<feature type="region of interest" description="Disordered" evidence="7">
    <location>
        <begin position="408"/>
        <end position="430"/>
    </location>
</feature>
<keyword evidence="6" id="KW-0539">Nucleus</keyword>
<evidence type="ECO:0000313" key="10">
    <source>
        <dbReference type="EMBL" id="RUP43497.1"/>
    </source>
</evidence>
<dbReference type="GO" id="GO:0003723">
    <property type="term" value="F:RNA binding"/>
    <property type="evidence" value="ECO:0007669"/>
    <property type="project" value="InterPro"/>
</dbReference>
<dbReference type="CDD" id="cd01800">
    <property type="entry name" value="Ubl_SF3a120"/>
    <property type="match status" value="1"/>
</dbReference>
<feature type="region of interest" description="Disordered" evidence="7">
    <location>
        <begin position="1"/>
        <end position="43"/>
    </location>
</feature>
<dbReference type="PANTHER" id="PTHR15316:SF1">
    <property type="entry name" value="SPLICING FACTOR 3A SUBUNIT 1"/>
    <property type="match status" value="1"/>
</dbReference>
<dbReference type="FunFam" id="1.10.10.790:FF:000001">
    <property type="entry name" value="Splicing factor 3a, subunit 1"/>
    <property type="match status" value="1"/>
</dbReference>
<dbReference type="Pfam" id="PF12230">
    <property type="entry name" value="PRP21_like_P"/>
    <property type="match status" value="1"/>
</dbReference>
<dbReference type="InterPro" id="IPR022030">
    <property type="entry name" value="SF3A1_dom"/>
</dbReference>
<dbReference type="Pfam" id="PF01805">
    <property type="entry name" value="Surp"/>
    <property type="match status" value="2"/>
</dbReference>
<evidence type="ECO:0000313" key="11">
    <source>
        <dbReference type="Proteomes" id="UP000268093"/>
    </source>
</evidence>
<feature type="domain" description="SURP motif" evidence="9">
    <location>
        <begin position="197"/>
        <end position="239"/>
    </location>
</feature>
<dbReference type="EMBL" id="RBNI01010847">
    <property type="protein sequence ID" value="RUP43497.1"/>
    <property type="molecule type" value="Genomic_DNA"/>
</dbReference>
<feature type="compositionally biased region" description="Pro residues" evidence="7">
    <location>
        <begin position="694"/>
        <end position="712"/>
    </location>
</feature>
<feature type="region of interest" description="Disordered" evidence="7">
    <location>
        <begin position="776"/>
        <end position="797"/>
    </location>
</feature>
<dbReference type="Pfam" id="PF00240">
    <property type="entry name" value="ubiquitin"/>
    <property type="match status" value="1"/>
</dbReference>
<feature type="region of interest" description="Disordered" evidence="7">
    <location>
        <begin position="692"/>
        <end position="754"/>
    </location>
</feature>
<dbReference type="InterPro" id="IPR000626">
    <property type="entry name" value="Ubiquitin-like_dom"/>
</dbReference>
<dbReference type="InterPro" id="IPR035563">
    <property type="entry name" value="SF3As1_ubi"/>
</dbReference>
<keyword evidence="3" id="KW-0747">Spliceosome</keyword>
<dbReference type="GO" id="GO:0071013">
    <property type="term" value="C:catalytic step 2 spliceosome"/>
    <property type="evidence" value="ECO:0007669"/>
    <property type="project" value="TreeGrafter"/>
</dbReference>
<organism evidence="10 11">
    <name type="scientific">Jimgerdemannia flammicorona</name>
    <dbReference type="NCBI Taxonomy" id="994334"/>
    <lineage>
        <taxon>Eukaryota</taxon>
        <taxon>Fungi</taxon>
        <taxon>Fungi incertae sedis</taxon>
        <taxon>Mucoromycota</taxon>
        <taxon>Mucoromycotina</taxon>
        <taxon>Endogonomycetes</taxon>
        <taxon>Endogonales</taxon>
        <taxon>Endogonaceae</taxon>
        <taxon>Jimgerdemannia</taxon>
    </lineage>
</organism>
<evidence type="ECO:0000256" key="6">
    <source>
        <dbReference type="ARBA" id="ARBA00023242"/>
    </source>
</evidence>
<dbReference type="OrthoDB" id="447637at2759"/>
<protein>
    <submittedName>
        <fullName evidence="10">Pre-mRNA splicing factor PRP21 like protein-domain-containing protein</fullName>
    </submittedName>
</protein>
<dbReference type="Gene3D" id="3.10.20.90">
    <property type="entry name" value="Phosphatidylinositol 3-kinase Catalytic Subunit, Chain A, domain 1"/>
    <property type="match status" value="1"/>
</dbReference>
<dbReference type="InterPro" id="IPR035967">
    <property type="entry name" value="SWAP/Surp_sf"/>
</dbReference>
<feature type="compositionally biased region" description="Acidic residues" evidence="7">
    <location>
        <begin position="408"/>
        <end position="418"/>
    </location>
</feature>
<dbReference type="Gene3D" id="1.10.10.790">
    <property type="entry name" value="Surp module"/>
    <property type="match status" value="2"/>
</dbReference>
<evidence type="ECO:0000259" key="9">
    <source>
        <dbReference type="PROSITE" id="PS50128"/>
    </source>
</evidence>
<keyword evidence="5" id="KW-0508">mRNA splicing</keyword>
<evidence type="ECO:0000256" key="5">
    <source>
        <dbReference type="ARBA" id="ARBA00023187"/>
    </source>
</evidence>
<feature type="compositionally biased region" description="Low complexity" evidence="7">
    <location>
        <begin position="742"/>
        <end position="754"/>
    </location>
</feature>
<feature type="compositionally biased region" description="Polar residues" evidence="7">
    <location>
        <begin position="1"/>
        <end position="11"/>
    </location>
</feature>
<dbReference type="FunFam" id="1.10.10.790:FF:000002">
    <property type="entry name" value="Splicing factor 3A subunit 1"/>
    <property type="match status" value="1"/>
</dbReference>